<keyword evidence="3 4" id="KW-0961">Cell wall biogenesis/degradation</keyword>
<accession>A0ABX7QU92</accession>
<dbReference type="InterPro" id="IPR009009">
    <property type="entry name" value="RlpA-like_DPBB"/>
</dbReference>
<dbReference type="InterPro" id="IPR036908">
    <property type="entry name" value="RlpA-like_sf"/>
</dbReference>
<dbReference type="PROSITE" id="PS51724">
    <property type="entry name" value="SPOR"/>
    <property type="match status" value="1"/>
</dbReference>
<organism evidence="8 9">
    <name type="scientific">Shewanella avicenniae</name>
    <dbReference type="NCBI Taxonomy" id="2814294"/>
    <lineage>
        <taxon>Bacteria</taxon>
        <taxon>Pseudomonadati</taxon>
        <taxon>Pseudomonadota</taxon>
        <taxon>Gammaproteobacteria</taxon>
        <taxon>Alteromonadales</taxon>
        <taxon>Shewanellaceae</taxon>
        <taxon>Shewanella</taxon>
    </lineage>
</organism>
<protein>
    <recommendedName>
        <fullName evidence="4">Endolytic peptidoglycan transglycosylase RlpA</fullName>
        <ecNumber evidence="4">4.2.2.-</ecNumber>
    </recommendedName>
</protein>
<dbReference type="PANTHER" id="PTHR34183:SF1">
    <property type="entry name" value="ENDOLYTIC PEPTIDOGLYCAN TRANSGLYCOSYLASE RLPA"/>
    <property type="match status" value="1"/>
</dbReference>
<keyword evidence="9" id="KW-1185">Reference proteome</keyword>
<evidence type="ECO:0000256" key="1">
    <source>
        <dbReference type="ARBA" id="ARBA00022729"/>
    </source>
</evidence>
<dbReference type="HAMAP" id="MF_02071">
    <property type="entry name" value="RlpA"/>
    <property type="match status" value="1"/>
</dbReference>
<comment type="function">
    <text evidence="4">Lytic transglycosylase with a strong preference for naked glycan strands that lack stem peptides.</text>
</comment>
<dbReference type="NCBIfam" id="TIGR00413">
    <property type="entry name" value="rlpA"/>
    <property type="match status" value="1"/>
</dbReference>
<keyword evidence="4" id="KW-0564">Palmitate</keyword>
<name>A0ABX7QU92_9GAMM</name>
<evidence type="ECO:0000256" key="5">
    <source>
        <dbReference type="RuleBase" id="RU003495"/>
    </source>
</evidence>
<dbReference type="Proteomes" id="UP000662770">
    <property type="component" value="Chromosome"/>
</dbReference>
<dbReference type="InterPro" id="IPR007730">
    <property type="entry name" value="SPOR-like_dom"/>
</dbReference>
<dbReference type="SUPFAM" id="SSF110997">
    <property type="entry name" value="Sporulation related repeat"/>
    <property type="match status" value="1"/>
</dbReference>
<dbReference type="PROSITE" id="PS51257">
    <property type="entry name" value="PROKAR_LIPOPROTEIN"/>
    <property type="match status" value="1"/>
</dbReference>
<sequence>MQRTNLFIISLCGLLLTACSSVPTKEAPKNRNDGRYSMKQDKAPDNPPDLSQLEDAVPIYEPYSRQGNKDYEVLGKNYQVLQSGKGVIEEGVASYYAAKFHGHLTSNGEVFDMYAMSGAHKTLPLPSYVRVTNLNNNKSAIIRINDRGPFHSTRILDMSYAAAYKLGITQTGTAPIRLEVIMVDAPEKRALEQLNQTPQFYIQVFASSSQQRAKELATTLEQKFSLKSRINQSDNVYRLQLGPISNQDIASKMLDHVRDNGYPKGFLIRD</sequence>
<feature type="domain" description="SPOR" evidence="7">
    <location>
        <begin position="194"/>
        <end position="270"/>
    </location>
</feature>
<dbReference type="Gene3D" id="3.30.70.1070">
    <property type="entry name" value="Sporulation related repeat"/>
    <property type="match status" value="1"/>
</dbReference>
<dbReference type="InterPro" id="IPR034718">
    <property type="entry name" value="RlpA"/>
</dbReference>
<feature type="compositionally biased region" description="Basic and acidic residues" evidence="6">
    <location>
        <begin position="26"/>
        <end position="44"/>
    </location>
</feature>
<gene>
    <name evidence="4" type="primary">rlpA</name>
    <name evidence="8" type="ORF">JYB87_04945</name>
</gene>
<dbReference type="SUPFAM" id="SSF50685">
    <property type="entry name" value="Barwin-like endoglucanases"/>
    <property type="match status" value="1"/>
</dbReference>
<evidence type="ECO:0000256" key="2">
    <source>
        <dbReference type="ARBA" id="ARBA00023239"/>
    </source>
</evidence>
<proteinExistence type="inferred from homology"/>
<comment type="similarity">
    <text evidence="4 5">Belongs to the RlpA family.</text>
</comment>
<dbReference type="InterPro" id="IPR012997">
    <property type="entry name" value="RplA"/>
</dbReference>
<keyword evidence="1" id="KW-0732">Signal</keyword>
<dbReference type="Pfam" id="PF05036">
    <property type="entry name" value="SPOR"/>
    <property type="match status" value="1"/>
</dbReference>
<evidence type="ECO:0000313" key="8">
    <source>
        <dbReference type="EMBL" id="QSX34597.1"/>
    </source>
</evidence>
<keyword evidence="4" id="KW-0449">Lipoprotein</keyword>
<evidence type="ECO:0000313" key="9">
    <source>
        <dbReference type="Proteomes" id="UP000662770"/>
    </source>
</evidence>
<evidence type="ECO:0000256" key="4">
    <source>
        <dbReference type="HAMAP-Rule" id="MF_02071"/>
    </source>
</evidence>
<dbReference type="CDD" id="cd22268">
    <property type="entry name" value="DPBB_RlpA-like"/>
    <property type="match status" value="1"/>
</dbReference>
<evidence type="ECO:0000256" key="3">
    <source>
        <dbReference type="ARBA" id="ARBA00023316"/>
    </source>
</evidence>
<feature type="region of interest" description="Disordered" evidence="6">
    <location>
        <begin position="24"/>
        <end position="51"/>
    </location>
</feature>
<keyword evidence="2 4" id="KW-0456">Lyase</keyword>
<dbReference type="EMBL" id="CP071503">
    <property type="protein sequence ID" value="QSX34597.1"/>
    <property type="molecule type" value="Genomic_DNA"/>
</dbReference>
<comment type="subcellular location">
    <subcellularLocation>
        <location evidence="4">Cell membrane</location>
        <topology evidence="4">Lipid-anchor</topology>
    </subcellularLocation>
</comment>
<dbReference type="PANTHER" id="PTHR34183">
    <property type="entry name" value="ENDOLYTIC PEPTIDOGLYCAN TRANSGLYCOSYLASE RLPA"/>
    <property type="match status" value="1"/>
</dbReference>
<keyword evidence="4" id="KW-1003">Cell membrane</keyword>
<dbReference type="RefSeq" id="WP_207355797.1">
    <property type="nucleotide sequence ID" value="NZ_CP071503.1"/>
</dbReference>
<dbReference type="EC" id="4.2.2.-" evidence="4"/>
<dbReference type="Gene3D" id="2.40.40.10">
    <property type="entry name" value="RlpA-like domain"/>
    <property type="match status" value="1"/>
</dbReference>
<dbReference type="Pfam" id="PF03330">
    <property type="entry name" value="DPBB_1"/>
    <property type="match status" value="1"/>
</dbReference>
<evidence type="ECO:0000256" key="6">
    <source>
        <dbReference type="SAM" id="MobiDB-lite"/>
    </source>
</evidence>
<reference evidence="8 9" key="1">
    <citation type="submission" date="2021-03" db="EMBL/GenBank/DDBJ databases">
        <title>Novel species identification of genus Shewanella.</title>
        <authorList>
            <person name="Liu G."/>
            <person name="Zhang Q."/>
        </authorList>
    </citation>
    <scope>NUCLEOTIDE SEQUENCE [LARGE SCALE GENOMIC DNA]</scope>
    <source>
        <strain evidence="8 9">FJAT-51800</strain>
    </source>
</reference>
<evidence type="ECO:0000259" key="7">
    <source>
        <dbReference type="PROSITE" id="PS51724"/>
    </source>
</evidence>
<keyword evidence="4" id="KW-0472">Membrane</keyword>
<dbReference type="InterPro" id="IPR036680">
    <property type="entry name" value="SPOR-like_sf"/>
</dbReference>